<reference evidence="3" key="2">
    <citation type="journal article" date="2024" name="Plant">
        <title>Genomic evolution and insights into agronomic trait innovations of Sesamum species.</title>
        <authorList>
            <person name="Miao H."/>
            <person name="Wang L."/>
            <person name="Qu L."/>
            <person name="Liu H."/>
            <person name="Sun Y."/>
            <person name="Le M."/>
            <person name="Wang Q."/>
            <person name="Wei S."/>
            <person name="Zheng Y."/>
            <person name="Lin W."/>
            <person name="Duan Y."/>
            <person name="Cao H."/>
            <person name="Xiong S."/>
            <person name="Wang X."/>
            <person name="Wei L."/>
            <person name="Li C."/>
            <person name="Ma Q."/>
            <person name="Ju M."/>
            <person name="Zhao R."/>
            <person name="Li G."/>
            <person name="Mu C."/>
            <person name="Tian Q."/>
            <person name="Mei H."/>
            <person name="Zhang T."/>
            <person name="Gao T."/>
            <person name="Zhang H."/>
        </authorList>
    </citation>
    <scope>NUCLEOTIDE SEQUENCE</scope>
    <source>
        <strain evidence="3">G01</strain>
    </source>
</reference>
<reference evidence="3" key="1">
    <citation type="submission" date="2020-06" db="EMBL/GenBank/DDBJ databases">
        <authorList>
            <person name="Li T."/>
            <person name="Hu X."/>
            <person name="Zhang T."/>
            <person name="Song X."/>
            <person name="Zhang H."/>
            <person name="Dai N."/>
            <person name="Sheng W."/>
            <person name="Hou X."/>
            <person name="Wei L."/>
        </authorList>
    </citation>
    <scope>NUCLEOTIDE SEQUENCE</scope>
    <source>
        <strain evidence="3">G01</strain>
        <tissue evidence="3">Leaf</tissue>
    </source>
</reference>
<gene>
    <name evidence="3" type="ORF">Sangu_0106000</name>
</gene>
<evidence type="ECO:0000256" key="2">
    <source>
        <dbReference type="SAM" id="MobiDB-lite"/>
    </source>
</evidence>
<accession>A0AAW2RJN0</accession>
<feature type="coiled-coil region" evidence="1">
    <location>
        <begin position="37"/>
        <end position="64"/>
    </location>
</feature>
<dbReference type="EMBL" id="JACGWK010000001">
    <property type="protein sequence ID" value="KAL0380417.1"/>
    <property type="molecule type" value="Genomic_DNA"/>
</dbReference>
<protein>
    <submittedName>
        <fullName evidence="3">26S proteasome regulatory subunitA</fullName>
    </submittedName>
</protein>
<keyword evidence="1" id="KW-0175">Coiled coil</keyword>
<evidence type="ECO:0000256" key="1">
    <source>
        <dbReference type="SAM" id="Coils"/>
    </source>
</evidence>
<proteinExistence type="predicted"/>
<keyword evidence="3" id="KW-0647">Proteasome</keyword>
<sequence>MATAAIETRQADESKQPQQGAGAGGGEGLRQYYQQRIQDMQLLVRQKVHDLQRLEAQRNDLNARGSSPST</sequence>
<dbReference type="AlphaFoldDB" id="A0AAW2RJN0"/>
<evidence type="ECO:0000313" key="3">
    <source>
        <dbReference type="EMBL" id="KAL0380417.1"/>
    </source>
</evidence>
<organism evidence="3">
    <name type="scientific">Sesamum angustifolium</name>
    <dbReference type="NCBI Taxonomy" id="2727405"/>
    <lineage>
        <taxon>Eukaryota</taxon>
        <taxon>Viridiplantae</taxon>
        <taxon>Streptophyta</taxon>
        <taxon>Embryophyta</taxon>
        <taxon>Tracheophyta</taxon>
        <taxon>Spermatophyta</taxon>
        <taxon>Magnoliopsida</taxon>
        <taxon>eudicotyledons</taxon>
        <taxon>Gunneridae</taxon>
        <taxon>Pentapetalae</taxon>
        <taxon>asterids</taxon>
        <taxon>lamiids</taxon>
        <taxon>Lamiales</taxon>
        <taxon>Pedaliaceae</taxon>
        <taxon>Sesamum</taxon>
    </lineage>
</organism>
<name>A0AAW2RJN0_9LAMI</name>
<comment type="caution">
    <text evidence="3">The sequence shown here is derived from an EMBL/GenBank/DDBJ whole genome shotgun (WGS) entry which is preliminary data.</text>
</comment>
<feature type="region of interest" description="Disordered" evidence="2">
    <location>
        <begin position="1"/>
        <end position="27"/>
    </location>
</feature>
<dbReference type="GO" id="GO:0000502">
    <property type="term" value="C:proteasome complex"/>
    <property type="evidence" value="ECO:0007669"/>
    <property type="project" value="UniProtKB-KW"/>
</dbReference>